<evidence type="ECO:0000313" key="2">
    <source>
        <dbReference type="Proteomes" id="UP000009376"/>
    </source>
</evidence>
<dbReference type="Proteomes" id="UP000009376">
    <property type="component" value="Unassembled WGS sequence"/>
</dbReference>
<reference evidence="1 2" key="1">
    <citation type="journal article" date="2010" name="Proc. Natl. Acad. Sci. U.S.A.">
        <title>Enigmatic, ultrasmall, uncultivated Archaea.</title>
        <authorList>
            <person name="Baker B.J."/>
            <person name="Comolli L.R."/>
            <person name="Dick G.J."/>
            <person name="Hauser L.J."/>
            <person name="Hyatt D."/>
            <person name="Dill B.D."/>
            <person name="Land M.L."/>
            <person name="Verberkmoes N.C."/>
            <person name="Hettich R.L."/>
            <person name="Banfield J.F."/>
        </authorList>
    </citation>
    <scope>NUCLEOTIDE SEQUENCE [LARGE SCALE GENOMIC DNA]</scope>
</reference>
<gene>
    <name evidence="1" type="ORF">BJBARM5_0492</name>
</gene>
<dbReference type="AlphaFoldDB" id="D6GVH9"/>
<dbReference type="Gene3D" id="2.40.30.10">
    <property type="entry name" value="Translation factors"/>
    <property type="match status" value="1"/>
</dbReference>
<sequence length="302" mass="33508">MISVFLSASVLSDDQLKEFISKKLDLINNVQVCLGRNGDIILIPTDFPRSILSVLYAFSVADYVLFYVGSEINSLSAELALCVENSNINEGYCVINDYSDINSFDKFFLNYRIGRFKKVKTSQEINYKKEVEKSGLKYVSIDKHFIVKGIGSVIIGFVIGDTVSKGDRLFLLPSLKQCSVKSIQIMDVDSTSAEKGSHVGLSLNNISESDLSSNYAVSSSNSVYSEFTVALKVSDFYKEDMFAKQLSCAVFGETFSVNLVKDDDKVKIKFNRPVPKLSGRYLLLDPSLSIGRNRVVGSFEIA</sequence>
<keyword evidence="1" id="KW-0251">Elongation factor</keyword>
<organism evidence="1 2">
    <name type="scientific">Candidatus Parvarchaeum acidophilus ARMAN-5</name>
    <dbReference type="NCBI Taxonomy" id="662762"/>
    <lineage>
        <taxon>Archaea</taxon>
        <taxon>Candidatus Parvarchaeota</taxon>
        <taxon>Candidatus Parvarchaeum</taxon>
    </lineage>
</organism>
<name>D6GVH9_PARA5</name>
<dbReference type="InterPro" id="IPR009000">
    <property type="entry name" value="Transl_B-barrel_sf"/>
</dbReference>
<dbReference type="GO" id="GO:0003746">
    <property type="term" value="F:translation elongation factor activity"/>
    <property type="evidence" value="ECO:0007669"/>
    <property type="project" value="UniProtKB-KW"/>
</dbReference>
<accession>D6GVH9</accession>
<evidence type="ECO:0000313" key="1">
    <source>
        <dbReference type="EMBL" id="EFD92817.1"/>
    </source>
</evidence>
<protein>
    <submittedName>
        <fullName evidence="1">Selenocysteine-specific translation elongation factor-like protein</fullName>
    </submittedName>
</protein>
<dbReference type="SUPFAM" id="SSF50447">
    <property type="entry name" value="Translation proteins"/>
    <property type="match status" value="1"/>
</dbReference>
<keyword evidence="1" id="KW-0648">Protein biosynthesis</keyword>
<dbReference type="EMBL" id="GG745553">
    <property type="protein sequence ID" value="EFD92817.1"/>
    <property type="molecule type" value="Genomic_DNA"/>
</dbReference>
<proteinExistence type="predicted"/>